<gene>
    <name evidence="1" type="ORF">L1987_13154</name>
</gene>
<evidence type="ECO:0000313" key="2">
    <source>
        <dbReference type="Proteomes" id="UP001056120"/>
    </source>
</evidence>
<name>A0ACB9JJ97_9ASTR</name>
<keyword evidence="2" id="KW-1185">Reference proteome</keyword>
<dbReference type="Proteomes" id="UP001056120">
    <property type="component" value="Linkage Group LG04"/>
</dbReference>
<proteinExistence type="predicted"/>
<sequence>MHSEGQHTGITPVECPFRSVIIIGSCNGILCVYEYERDAIHLWNPSIRRKATVNELPSSGFCCWAEGFGFDTVINDYKILMTFETVGDLNCQAVKDITHEEFHDFLLLNHTAEFTFFTCFLSLEHLRDKLLNAWDELSVQSGLWIDDIC</sequence>
<protein>
    <submittedName>
        <fullName evidence="1">Uncharacterized protein</fullName>
    </submittedName>
</protein>
<accession>A0ACB9JJ97</accession>
<evidence type="ECO:0000313" key="1">
    <source>
        <dbReference type="EMBL" id="KAI3819327.1"/>
    </source>
</evidence>
<reference evidence="1 2" key="2">
    <citation type="journal article" date="2022" name="Mol. Ecol. Resour.">
        <title>The genomes of chicory, endive, great burdock and yacon provide insights into Asteraceae paleo-polyploidization history and plant inulin production.</title>
        <authorList>
            <person name="Fan W."/>
            <person name="Wang S."/>
            <person name="Wang H."/>
            <person name="Wang A."/>
            <person name="Jiang F."/>
            <person name="Liu H."/>
            <person name="Zhao H."/>
            <person name="Xu D."/>
            <person name="Zhang Y."/>
        </authorList>
    </citation>
    <scope>NUCLEOTIDE SEQUENCE [LARGE SCALE GENOMIC DNA]</scope>
    <source>
        <strain evidence="2">cv. Yunnan</strain>
        <tissue evidence="1">Leaves</tissue>
    </source>
</reference>
<comment type="caution">
    <text evidence="1">The sequence shown here is derived from an EMBL/GenBank/DDBJ whole genome shotgun (WGS) entry which is preliminary data.</text>
</comment>
<organism evidence="1 2">
    <name type="scientific">Smallanthus sonchifolius</name>
    <dbReference type="NCBI Taxonomy" id="185202"/>
    <lineage>
        <taxon>Eukaryota</taxon>
        <taxon>Viridiplantae</taxon>
        <taxon>Streptophyta</taxon>
        <taxon>Embryophyta</taxon>
        <taxon>Tracheophyta</taxon>
        <taxon>Spermatophyta</taxon>
        <taxon>Magnoliopsida</taxon>
        <taxon>eudicotyledons</taxon>
        <taxon>Gunneridae</taxon>
        <taxon>Pentapetalae</taxon>
        <taxon>asterids</taxon>
        <taxon>campanulids</taxon>
        <taxon>Asterales</taxon>
        <taxon>Asteraceae</taxon>
        <taxon>Asteroideae</taxon>
        <taxon>Heliantheae alliance</taxon>
        <taxon>Millerieae</taxon>
        <taxon>Smallanthus</taxon>
    </lineage>
</organism>
<dbReference type="EMBL" id="CM042021">
    <property type="protein sequence ID" value="KAI3819327.1"/>
    <property type="molecule type" value="Genomic_DNA"/>
</dbReference>
<reference evidence="2" key="1">
    <citation type="journal article" date="2022" name="Mol. Ecol. Resour.">
        <title>The genomes of chicory, endive, great burdock and yacon provide insights into Asteraceae palaeo-polyploidization history and plant inulin production.</title>
        <authorList>
            <person name="Fan W."/>
            <person name="Wang S."/>
            <person name="Wang H."/>
            <person name="Wang A."/>
            <person name="Jiang F."/>
            <person name="Liu H."/>
            <person name="Zhao H."/>
            <person name="Xu D."/>
            <person name="Zhang Y."/>
        </authorList>
    </citation>
    <scope>NUCLEOTIDE SEQUENCE [LARGE SCALE GENOMIC DNA]</scope>
    <source>
        <strain evidence="2">cv. Yunnan</strain>
    </source>
</reference>